<name>A0A137P133_CONC2</name>
<dbReference type="OrthoDB" id="10248617at2759"/>
<keyword evidence="4" id="KW-0808">Transferase</keyword>
<dbReference type="EMBL" id="KQ964570">
    <property type="protein sequence ID" value="KXN68579.1"/>
    <property type="molecule type" value="Genomic_DNA"/>
</dbReference>
<evidence type="ECO:0000256" key="6">
    <source>
        <dbReference type="ARBA" id="ARBA00023163"/>
    </source>
</evidence>
<feature type="non-terminal residue" evidence="8">
    <location>
        <position position="176"/>
    </location>
</feature>
<keyword evidence="5" id="KW-0548">Nucleotidyltransferase</keyword>
<evidence type="ECO:0000256" key="5">
    <source>
        <dbReference type="ARBA" id="ARBA00022695"/>
    </source>
</evidence>
<reference evidence="8 9" key="1">
    <citation type="journal article" date="2015" name="Genome Biol. Evol.">
        <title>Phylogenomic analyses indicate that early fungi evolved digesting cell walls of algal ancestors of land plants.</title>
        <authorList>
            <person name="Chang Y."/>
            <person name="Wang S."/>
            <person name="Sekimoto S."/>
            <person name="Aerts A.L."/>
            <person name="Choi C."/>
            <person name="Clum A."/>
            <person name="LaButti K.M."/>
            <person name="Lindquist E.A."/>
            <person name="Yee Ngan C."/>
            <person name="Ohm R.A."/>
            <person name="Salamov A.A."/>
            <person name="Grigoriev I.V."/>
            <person name="Spatafora J.W."/>
            <person name="Berbee M.L."/>
        </authorList>
    </citation>
    <scope>NUCLEOTIDE SEQUENCE [LARGE SCALE GENOMIC DNA]</scope>
    <source>
        <strain evidence="8 9">NRRL 28638</strain>
    </source>
</reference>
<evidence type="ECO:0000256" key="3">
    <source>
        <dbReference type="ARBA" id="ARBA00022478"/>
    </source>
</evidence>
<dbReference type="InterPro" id="IPR037033">
    <property type="entry name" value="DNA-dir_RNAP_su2_hyb_sf"/>
</dbReference>
<accession>A0A137P133</accession>
<dbReference type="Pfam" id="PF00562">
    <property type="entry name" value="RNA_pol_Rpb2_6"/>
    <property type="match status" value="1"/>
</dbReference>
<dbReference type="InterPro" id="IPR007120">
    <property type="entry name" value="DNA-dir_RNAP_su2_dom"/>
</dbReference>
<protein>
    <recommendedName>
        <fullName evidence="2">DNA-directed RNA polymerase</fullName>
        <ecNumber evidence="2">2.7.7.6</ecNumber>
    </recommendedName>
</protein>
<organism evidence="8 9">
    <name type="scientific">Conidiobolus coronatus (strain ATCC 28846 / CBS 209.66 / NRRL 28638)</name>
    <name type="common">Delacroixia coronata</name>
    <dbReference type="NCBI Taxonomy" id="796925"/>
    <lineage>
        <taxon>Eukaryota</taxon>
        <taxon>Fungi</taxon>
        <taxon>Fungi incertae sedis</taxon>
        <taxon>Zoopagomycota</taxon>
        <taxon>Entomophthoromycotina</taxon>
        <taxon>Entomophthoromycetes</taxon>
        <taxon>Entomophthorales</taxon>
        <taxon>Ancylistaceae</taxon>
        <taxon>Conidiobolus</taxon>
    </lineage>
</organism>
<feature type="domain" description="DNA-directed RNA polymerase subunit 2 hybrid-binding" evidence="7">
    <location>
        <begin position="2"/>
        <end position="143"/>
    </location>
</feature>
<evidence type="ECO:0000256" key="2">
    <source>
        <dbReference type="ARBA" id="ARBA00012418"/>
    </source>
</evidence>
<gene>
    <name evidence="8" type="ORF">CONCODRAFT_41650</name>
</gene>
<dbReference type="SUPFAM" id="SSF64484">
    <property type="entry name" value="beta and beta-prime subunits of DNA dependent RNA-polymerase"/>
    <property type="match status" value="1"/>
</dbReference>
<dbReference type="PROSITE" id="PS01166">
    <property type="entry name" value="RNA_POL_BETA"/>
    <property type="match status" value="1"/>
</dbReference>
<dbReference type="AlphaFoldDB" id="A0A137P133"/>
<evidence type="ECO:0000313" key="8">
    <source>
        <dbReference type="EMBL" id="KXN68579.1"/>
    </source>
</evidence>
<dbReference type="STRING" id="796925.A0A137P133"/>
<dbReference type="OMA" id="RTSEMVC"/>
<dbReference type="EC" id="2.7.7.6" evidence="2"/>
<dbReference type="InterPro" id="IPR015712">
    <property type="entry name" value="DNA-dir_RNA_pol_su2"/>
</dbReference>
<evidence type="ECO:0000256" key="1">
    <source>
        <dbReference type="ARBA" id="ARBA00006835"/>
    </source>
</evidence>
<evidence type="ECO:0000256" key="4">
    <source>
        <dbReference type="ARBA" id="ARBA00022679"/>
    </source>
</evidence>
<keyword evidence="9" id="KW-1185">Reference proteome</keyword>
<evidence type="ECO:0000259" key="7">
    <source>
        <dbReference type="Pfam" id="PF00562"/>
    </source>
</evidence>
<dbReference type="Gene3D" id="3.90.1800.10">
    <property type="entry name" value="RNA polymerase alpha subunit dimerisation domain"/>
    <property type="match status" value="1"/>
</dbReference>
<dbReference type="PANTHER" id="PTHR20856">
    <property type="entry name" value="DNA-DIRECTED RNA POLYMERASE I SUBUNIT 2"/>
    <property type="match status" value="1"/>
</dbReference>
<dbReference type="GO" id="GO:0003677">
    <property type="term" value="F:DNA binding"/>
    <property type="evidence" value="ECO:0007669"/>
    <property type="project" value="InterPro"/>
</dbReference>
<dbReference type="Gene3D" id="2.40.270.10">
    <property type="entry name" value="DNA-directed RNA polymerase, subunit 2, domain 6"/>
    <property type="match status" value="1"/>
</dbReference>
<comment type="similarity">
    <text evidence="1">Belongs to the RNA polymerase beta chain family.</text>
</comment>
<keyword evidence="3" id="KW-0240">DNA-directed RNA polymerase</keyword>
<sequence length="176" mass="19930">MVGDKLTSRHGQKGVISKIVDPENLFYTMVDGQKVYPDIIINPHAIPSRMTVGQLLEMTMGKEKDIIYRLDIASGEVVPYSERNMFKGGYNTFYYGDNALENKIFCGPIYYHLLRHQVIEKSYSLGETKKFNRVSGQSVKGKAIDGAFRLGELDKDCLVAHNAWEIIQEKFGLDSD</sequence>
<dbReference type="Proteomes" id="UP000070444">
    <property type="component" value="Unassembled WGS sequence"/>
</dbReference>
<dbReference type="InterPro" id="IPR007121">
    <property type="entry name" value="RNA_pol_bsu_CS"/>
</dbReference>
<dbReference type="GO" id="GO:0003899">
    <property type="term" value="F:DNA-directed RNA polymerase activity"/>
    <property type="evidence" value="ECO:0007669"/>
    <property type="project" value="UniProtKB-EC"/>
</dbReference>
<dbReference type="GO" id="GO:0000428">
    <property type="term" value="C:DNA-directed RNA polymerase complex"/>
    <property type="evidence" value="ECO:0007669"/>
    <property type="project" value="UniProtKB-KW"/>
</dbReference>
<dbReference type="GO" id="GO:0006351">
    <property type="term" value="P:DNA-templated transcription"/>
    <property type="evidence" value="ECO:0007669"/>
    <property type="project" value="InterPro"/>
</dbReference>
<keyword evidence="6" id="KW-0804">Transcription</keyword>
<evidence type="ECO:0000313" key="9">
    <source>
        <dbReference type="Proteomes" id="UP000070444"/>
    </source>
</evidence>
<proteinExistence type="inferred from homology"/>
<dbReference type="GO" id="GO:0032549">
    <property type="term" value="F:ribonucleoside binding"/>
    <property type="evidence" value="ECO:0007669"/>
    <property type="project" value="InterPro"/>
</dbReference>